<name>A0ABY8ISG6_9HYPH</name>
<keyword evidence="1" id="KW-0614">Plasmid</keyword>
<evidence type="ECO:0000313" key="1">
    <source>
        <dbReference type="EMBL" id="WFS26667.1"/>
    </source>
</evidence>
<evidence type="ECO:0000313" key="2">
    <source>
        <dbReference type="Proteomes" id="UP000318939"/>
    </source>
</evidence>
<protein>
    <submittedName>
        <fullName evidence="1">Uncharacterized protein</fullName>
    </submittedName>
</protein>
<dbReference type="Proteomes" id="UP000318939">
    <property type="component" value="Plasmid unnamed2"/>
</dbReference>
<dbReference type="EMBL" id="CP117270">
    <property type="protein sequence ID" value="WFS26667.1"/>
    <property type="molecule type" value="Genomic_DNA"/>
</dbReference>
<proteinExistence type="predicted"/>
<geneLocation type="plasmid" evidence="1 2">
    <name>unnamed2</name>
</geneLocation>
<reference evidence="1" key="2">
    <citation type="journal article" date="2023" name="MicrobiologyOpen">
        <title>Genomics of the tumorigenes clade of the family Rhizobiaceae and description of Rhizobium rhododendri sp. nov.</title>
        <authorList>
            <person name="Kuzmanovic N."/>
            <person name="diCenzo G.C."/>
            <person name="Bunk B."/>
            <person name="Sproeer C."/>
            <person name="Fruehling A."/>
            <person name="Neumann-Schaal M."/>
            <person name="Overmann J."/>
            <person name="Smalla K."/>
        </authorList>
    </citation>
    <scope>NUCLEOTIDE SEQUENCE</scope>
    <source>
        <strain evidence="1">Rho-6.2</strain>
        <plasmid evidence="1">unnamed2</plasmid>
    </source>
</reference>
<gene>
    <name evidence="1" type="ORF">PR018_27180</name>
</gene>
<accession>A0ABY8ISG6</accession>
<dbReference type="RefSeq" id="WP_142825013.1">
    <property type="nucleotide sequence ID" value="NZ_CP117270.1"/>
</dbReference>
<sequence length="246" mass="26727">MLSTIRRDLKDNIGDQFRGFRHLIHTLSSEAPAISVANQPLPPLPAELSRLVGGTLQTVDGVMTTLQSLVTPLRDLRAPEAGFREFSFYFGAAGGAISGDEDELTDDLYAALKLITKGVGPARLILKARVTAAARQVMTMSRSERWTVDDLGTCCATVFIAFVKHEPIASVGNAHDSETWKLYAALSLAFALSISDRLTGSEFQSFTPDAITVCNLRSEVFQEAIRSGSRTEALIKTCTSLLRHLP</sequence>
<organism evidence="1 2">
    <name type="scientific">Rhizobium rhododendri</name>
    <dbReference type="NCBI Taxonomy" id="2506430"/>
    <lineage>
        <taxon>Bacteria</taxon>
        <taxon>Pseudomonadati</taxon>
        <taxon>Pseudomonadota</taxon>
        <taxon>Alphaproteobacteria</taxon>
        <taxon>Hyphomicrobiales</taxon>
        <taxon>Rhizobiaceae</taxon>
        <taxon>Rhizobium/Agrobacterium group</taxon>
        <taxon>Rhizobium</taxon>
    </lineage>
</organism>
<keyword evidence="2" id="KW-1185">Reference proteome</keyword>
<reference evidence="1" key="1">
    <citation type="journal article" date="2019" name="Phytopathology">
        <title>A Novel Group of Rhizobium tumorigenes-Like Agrobacteria Associated with Crown Gall Disease of Rhododendron and Blueberry.</title>
        <authorList>
            <person name="Kuzmanovic N."/>
            <person name="Behrens P."/>
            <person name="Idczak E."/>
            <person name="Wagner S."/>
            <person name="Gotz M."/>
            <person name="Sproer C."/>
            <person name="Bunk B."/>
            <person name="Overmann J."/>
            <person name="Smalla K."/>
        </authorList>
    </citation>
    <scope>NUCLEOTIDE SEQUENCE</scope>
    <source>
        <strain evidence="1">Rho-6.2</strain>
    </source>
</reference>